<name>A0A7W2Q0I5_9PSED</name>
<proteinExistence type="predicted"/>
<protein>
    <submittedName>
        <fullName evidence="1">DUF3077 domain-containing protein</fullName>
    </submittedName>
</protein>
<dbReference type="AlphaFoldDB" id="A0A7W2Q0I5"/>
<evidence type="ECO:0000313" key="1">
    <source>
        <dbReference type="EMBL" id="MBA6067565.1"/>
    </source>
</evidence>
<accession>A0A7W2Q0I5</accession>
<dbReference type="Proteomes" id="UP000541770">
    <property type="component" value="Unassembled WGS sequence"/>
</dbReference>
<comment type="caution">
    <text evidence="1">The sequence shown here is derived from an EMBL/GenBank/DDBJ whole genome shotgun (WGS) entry which is preliminary data.</text>
</comment>
<organism evidence="1 2">
    <name type="scientific">Pseudomonas mosselii</name>
    <dbReference type="NCBI Taxonomy" id="78327"/>
    <lineage>
        <taxon>Bacteria</taxon>
        <taxon>Pseudomonadati</taxon>
        <taxon>Pseudomonadota</taxon>
        <taxon>Gammaproteobacteria</taxon>
        <taxon>Pseudomonadales</taxon>
        <taxon>Pseudomonadaceae</taxon>
        <taxon>Pseudomonas</taxon>
    </lineage>
</organism>
<dbReference type="RefSeq" id="WP_063630095.1">
    <property type="nucleotide sequence ID" value="NZ_BQIT01000034.1"/>
</dbReference>
<dbReference type="Pfam" id="PF11275">
    <property type="entry name" value="DUF3077"/>
    <property type="match status" value="1"/>
</dbReference>
<dbReference type="EMBL" id="JACGDE010000018">
    <property type="protein sequence ID" value="MBA6067565.1"/>
    <property type="molecule type" value="Genomic_DNA"/>
</dbReference>
<gene>
    <name evidence="1" type="ORF">H4C75_22780</name>
</gene>
<sequence length="98" mass="10856">MDKDEHAKGTTDLKIVSLVGRTRQFSVRDWVQAIPGLPTEDVLQETTIILGCITSLTYQALSQPKEAQTLMRATYYLSGMAKAMIDGQLPVRQEQGDS</sequence>
<dbReference type="InterPro" id="IPR021427">
    <property type="entry name" value="DUF3077"/>
</dbReference>
<reference evidence="1 2" key="1">
    <citation type="submission" date="2020-07" db="EMBL/GenBank/DDBJ databases">
        <title>Diversity of carbapenemase encoding genes among Pseudomonas putida group clinical isolates in a tertiary Brazilian hospital.</title>
        <authorList>
            <person name="Alberto-Lei F."/>
            <person name="Nodari C.S."/>
            <person name="Streling A.P."/>
            <person name="Paulino J.T."/>
            <person name="Bessa-Neto F.O."/>
            <person name="Cayo R."/>
            <person name="Gales A.C."/>
        </authorList>
    </citation>
    <scope>NUCLEOTIDE SEQUENCE [LARGE SCALE GENOMIC DNA]</scope>
    <source>
        <strain evidence="1 2">14802</strain>
    </source>
</reference>
<evidence type="ECO:0000313" key="2">
    <source>
        <dbReference type="Proteomes" id="UP000541770"/>
    </source>
</evidence>